<dbReference type="InterPro" id="IPR036388">
    <property type="entry name" value="WH-like_DNA-bd_sf"/>
</dbReference>
<dbReference type="RefSeq" id="WP_131153805.1">
    <property type="nucleotide sequence ID" value="NZ_CP036402.1"/>
</dbReference>
<evidence type="ECO:0000313" key="5">
    <source>
        <dbReference type="Proteomes" id="UP000291469"/>
    </source>
</evidence>
<evidence type="ECO:0000256" key="1">
    <source>
        <dbReference type="SAM" id="MobiDB-lite"/>
    </source>
</evidence>
<dbReference type="Gene3D" id="6.10.140.190">
    <property type="match status" value="1"/>
</dbReference>
<dbReference type="AlphaFoldDB" id="A0A411YC96"/>
<protein>
    <submittedName>
        <fullName evidence="4">PadR family transcriptional regulator</fullName>
    </submittedName>
</protein>
<dbReference type="Gene3D" id="1.10.10.10">
    <property type="entry name" value="Winged helix-like DNA-binding domain superfamily/Winged helix DNA-binding domain"/>
    <property type="match status" value="1"/>
</dbReference>
<proteinExistence type="predicted"/>
<dbReference type="InterPro" id="IPR036390">
    <property type="entry name" value="WH_DNA-bd_sf"/>
</dbReference>
<feature type="domain" description="Transcription regulator PadR N-terminal" evidence="2">
    <location>
        <begin position="17"/>
        <end position="88"/>
    </location>
</feature>
<dbReference type="InterPro" id="IPR005149">
    <property type="entry name" value="Tscrpt_reg_PadR_N"/>
</dbReference>
<evidence type="ECO:0000259" key="2">
    <source>
        <dbReference type="Pfam" id="PF03551"/>
    </source>
</evidence>
<dbReference type="PANTHER" id="PTHR43252">
    <property type="entry name" value="TRANSCRIPTIONAL REGULATOR YQJI"/>
    <property type="match status" value="1"/>
</dbReference>
<gene>
    <name evidence="4" type="ORF">ER308_04095</name>
</gene>
<feature type="domain" description="Transcription regulator PadR C-terminal" evidence="3">
    <location>
        <begin position="101"/>
        <end position="175"/>
    </location>
</feature>
<sequence length="208" mass="23697">MSTTEPQELSATGVAVLGLVALMGEATSYDMKQAAQASIGNFWSFPHSQLYAEPQKLAERGLLEEEQEEGGRRRRVFRLTETGRSTLRSWLADPETPPVELRDEGLLKLAFAAEAGDDELRVLARRQQEIHREWIEHYEGLAQHLAPTGATRFNRAALEMGRRYRRVSLAFWRDVETLDDTGEMPTIETHNDAPMKTDLKREDEHHAR</sequence>
<dbReference type="SUPFAM" id="SSF46785">
    <property type="entry name" value="Winged helix' DNA-binding domain"/>
    <property type="match status" value="1"/>
</dbReference>
<feature type="compositionally biased region" description="Basic and acidic residues" evidence="1">
    <location>
        <begin position="189"/>
        <end position="208"/>
    </location>
</feature>
<dbReference type="Pfam" id="PF03551">
    <property type="entry name" value="PadR"/>
    <property type="match status" value="1"/>
</dbReference>
<organism evidence="4 5">
    <name type="scientific">Egibacter rhizosphaerae</name>
    <dbReference type="NCBI Taxonomy" id="1670831"/>
    <lineage>
        <taxon>Bacteria</taxon>
        <taxon>Bacillati</taxon>
        <taxon>Actinomycetota</taxon>
        <taxon>Nitriliruptoria</taxon>
        <taxon>Egibacterales</taxon>
        <taxon>Egibacteraceae</taxon>
        <taxon>Egibacter</taxon>
    </lineage>
</organism>
<reference evidence="4 5" key="1">
    <citation type="submission" date="2019-01" db="EMBL/GenBank/DDBJ databases">
        <title>Egibacter rhizosphaerae EGI 80759T.</title>
        <authorList>
            <person name="Chen D.-D."/>
            <person name="Tian Y."/>
            <person name="Jiao J.-Y."/>
            <person name="Zhang X.-T."/>
            <person name="Zhang Y.-G."/>
            <person name="Zhang Y."/>
            <person name="Xiao M."/>
            <person name="Shu W.-S."/>
            <person name="Li W.-J."/>
        </authorList>
    </citation>
    <scope>NUCLEOTIDE SEQUENCE [LARGE SCALE GENOMIC DNA]</scope>
    <source>
        <strain evidence="4 5">EGI 80759</strain>
    </source>
</reference>
<feature type="region of interest" description="Disordered" evidence="1">
    <location>
        <begin position="183"/>
        <end position="208"/>
    </location>
</feature>
<dbReference type="PANTHER" id="PTHR43252:SF2">
    <property type="entry name" value="TRANSCRIPTION REGULATOR, PADR-LIKE FAMILY"/>
    <property type="match status" value="1"/>
</dbReference>
<evidence type="ECO:0000259" key="3">
    <source>
        <dbReference type="Pfam" id="PF10400"/>
    </source>
</evidence>
<dbReference type="KEGG" id="erz:ER308_04095"/>
<accession>A0A411YC96</accession>
<dbReference type="Proteomes" id="UP000291469">
    <property type="component" value="Chromosome"/>
</dbReference>
<name>A0A411YC96_9ACTN</name>
<dbReference type="EMBL" id="CP036402">
    <property type="protein sequence ID" value="QBI18808.1"/>
    <property type="molecule type" value="Genomic_DNA"/>
</dbReference>
<dbReference type="OrthoDB" id="3186544at2"/>
<dbReference type="InterPro" id="IPR018309">
    <property type="entry name" value="Tscrpt_reg_PadR_C"/>
</dbReference>
<dbReference type="Pfam" id="PF10400">
    <property type="entry name" value="Vir_act_alpha_C"/>
    <property type="match status" value="1"/>
</dbReference>
<keyword evidence="5" id="KW-1185">Reference proteome</keyword>
<evidence type="ECO:0000313" key="4">
    <source>
        <dbReference type="EMBL" id="QBI18808.1"/>
    </source>
</evidence>